<dbReference type="InterPro" id="IPR039143">
    <property type="entry name" value="GNPNAT1-like"/>
</dbReference>
<dbReference type="VEuPathDB" id="TriTrypDB:TRSC58_01372"/>
<dbReference type="SUPFAM" id="SSF55729">
    <property type="entry name" value="Acyl-CoA N-acyltransferases (Nat)"/>
    <property type="match status" value="1"/>
</dbReference>
<dbReference type="CDD" id="cd04301">
    <property type="entry name" value="NAT_SF"/>
    <property type="match status" value="1"/>
</dbReference>
<dbReference type="GeneID" id="40329129"/>
<dbReference type="InterPro" id="IPR016181">
    <property type="entry name" value="Acyl_CoA_acyltransferase"/>
</dbReference>
<comment type="catalytic activity">
    <reaction evidence="5 6">
        <text>D-glucosamine 6-phosphate + acetyl-CoA = N-acetyl-D-glucosamine 6-phosphate + CoA + H(+)</text>
        <dbReference type="Rhea" id="RHEA:10292"/>
        <dbReference type="ChEBI" id="CHEBI:15378"/>
        <dbReference type="ChEBI" id="CHEBI:57287"/>
        <dbReference type="ChEBI" id="CHEBI:57288"/>
        <dbReference type="ChEBI" id="CHEBI:57513"/>
        <dbReference type="ChEBI" id="CHEBI:58725"/>
        <dbReference type="EC" id="2.3.1.4"/>
    </reaction>
</comment>
<dbReference type="OMA" id="FTHGGKS"/>
<dbReference type="GO" id="GO:0006048">
    <property type="term" value="P:UDP-N-acetylglucosamine biosynthetic process"/>
    <property type="evidence" value="ECO:0007669"/>
    <property type="project" value="UniProtKB-UniRule"/>
</dbReference>
<dbReference type="RefSeq" id="XP_029238091.1">
    <property type="nucleotide sequence ID" value="XM_029382086.1"/>
</dbReference>
<evidence type="ECO:0000256" key="5">
    <source>
        <dbReference type="ARBA" id="ARBA00048964"/>
    </source>
</evidence>
<comment type="pathway">
    <text evidence="1 6">Nucleotide-sugar biosynthesis; UDP-N-acetyl-alpha-D-glucosamine biosynthesis; N-acetyl-alpha-D-glucosamine 1-phosphate from alpha-D-glucosamine 6-phosphate (route I): step 1/2.</text>
</comment>
<name>A0A3R7MEM9_TRYRA</name>
<evidence type="ECO:0000256" key="1">
    <source>
        <dbReference type="ARBA" id="ARBA00004832"/>
    </source>
</evidence>
<evidence type="ECO:0000313" key="9">
    <source>
        <dbReference type="Proteomes" id="UP000283634"/>
    </source>
</evidence>
<organism evidence="8 9">
    <name type="scientific">Trypanosoma rangeli</name>
    <dbReference type="NCBI Taxonomy" id="5698"/>
    <lineage>
        <taxon>Eukaryota</taxon>
        <taxon>Discoba</taxon>
        <taxon>Euglenozoa</taxon>
        <taxon>Kinetoplastea</taxon>
        <taxon>Metakinetoplastina</taxon>
        <taxon>Trypanosomatida</taxon>
        <taxon>Trypanosomatidae</taxon>
        <taxon>Trypanosoma</taxon>
        <taxon>Herpetosoma</taxon>
    </lineage>
</organism>
<dbReference type="EMBL" id="MKGL01000164">
    <property type="protein sequence ID" value="RNF04416.1"/>
    <property type="molecule type" value="Genomic_DNA"/>
</dbReference>
<keyword evidence="4 6" id="KW-0012">Acyltransferase</keyword>
<comment type="similarity">
    <text evidence="2 6">Belongs to the acetyltransferase family. GNA1 subfamily.</text>
</comment>
<dbReference type="Proteomes" id="UP000283634">
    <property type="component" value="Unassembled WGS sequence"/>
</dbReference>
<dbReference type="Pfam" id="PF00583">
    <property type="entry name" value="Acetyltransf_1"/>
    <property type="match status" value="1"/>
</dbReference>
<comment type="caution">
    <text evidence="8">The sequence shown here is derived from an EMBL/GenBank/DDBJ whole genome shotgun (WGS) entry which is preliminary data.</text>
</comment>
<dbReference type="AlphaFoldDB" id="A0A3R7MEM9"/>
<evidence type="ECO:0000256" key="2">
    <source>
        <dbReference type="ARBA" id="ARBA00006048"/>
    </source>
</evidence>
<accession>A0A3R7MEM9</accession>
<evidence type="ECO:0000256" key="3">
    <source>
        <dbReference type="ARBA" id="ARBA00022679"/>
    </source>
</evidence>
<evidence type="ECO:0000256" key="6">
    <source>
        <dbReference type="RuleBase" id="RU365086"/>
    </source>
</evidence>
<protein>
    <recommendedName>
        <fullName evidence="6">Glucosamine 6-phosphate N-acetyltransferase</fullName>
        <ecNumber evidence="6">2.3.1.4</ecNumber>
    </recommendedName>
</protein>
<evidence type="ECO:0000313" key="8">
    <source>
        <dbReference type="EMBL" id="RNF04416.1"/>
    </source>
</evidence>
<dbReference type="PANTHER" id="PTHR13355">
    <property type="entry name" value="GLUCOSAMINE 6-PHOSPHATE N-ACETYLTRANSFERASE"/>
    <property type="match status" value="1"/>
</dbReference>
<reference evidence="8 9" key="1">
    <citation type="journal article" date="2018" name="BMC Genomics">
        <title>Genomic comparison of Trypanosoma conorhini and Trypanosoma rangeli to Trypanosoma cruzi strains of high and low virulence.</title>
        <authorList>
            <person name="Bradwell K.R."/>
            <person name="Koparde V.N."/>
            <person name="Matveyev A.V."/>
            <person name="Serrano M.G."/>
            <person name="Alves J.M."/>
            <person name="Parikh H."/>
            <person name="Huang B."/>
            <person name="Lee V."/>
            <person name="Espinosa-Alvarez O."/>
            <person name="Ortiz P.A."/>
            <person name="Costa-Martins A.G."/>
            <person name="Teixeira M.M."/>
            <person name="Buck G.A."/>
        </authorList>
    </citation>
    <scope>NUCLEOTIDE SEQUENCE [LARGE SCALE GENOMIC DNA]</scope>
    <source>
        <strain evidence="8 9">AM80</strain>
    </source>
</reference>
<dbReference type="Gene3D" id="3.40.630.30">
    <property type="match status" value="1"/>
</dbReference>
<dbReference type="GO" id="GO:0004343">
    <property type="term" value="F:glucosamine 6-phosphate N-acetyltransferase activity"/>
    <property type="evidence" value="ECO:0007669"/>
    <property type="project" value="UniProtKB-UniRule"/>
</dbReference>
<dbReference type="EC" id="2.3.1.4" evidence="6"/>
<sequence>MLDAAGEVELKDVEEEDVPGLLELLRHLSDSPDLNLSVSRAIIDARRQAGIVTRVLVHRPTRRLVGTASLFVERKFTHGGKSVGHIEDVVVDPSYRGRKLGQALVLDLCNLARSRDCYKVILDSAEPSMEFYKKLGFRPLERQLRLDL</sequence>
<dbReference type="PROSITE" id="PS51186">
    <property type="entry name" value="GNAT"/>
    <property type="match status" value="1"/>
</dbReference>
<proteinExistence type="inferred from homology"/>
<dbReference type="OrthoDB" id="10039976at2759"/>
<keyword evidence="3 6" id="KW-0808">Transferase</keyword>
<dbReference type="FunFam" id="3.40.630.30:FF:000105">
    <property type="entry name" value="Glucosamine 6-phosphate N-acetyltransferase"/>
    <property type="match status" value="1"/>
</dbReference>
<keyword evidence="9" id="KW-1185">Reference proteome</keyword>
<gene>
    <name evidence="8" type="ORF">TraAM80_05196</name>
</gene>
<dbReference type="PANTHER" id="PTHR13355:SF11">
    <property type="entry name" value="GLUCOSAMINE 6-PHOSPHATE N-ACETYLTRANSFERASE"/>
    <property type="match status" value="1"/>
</dbReference>
<feature type="domain" description="N-acetyltransferase" evidence="7">
    <location>
        <begin position="8"/>
        <end position="148"/>
    </location>
</feature>
<dbReference type="InterPro" id="IPR000182">
    <property type="entry name" value="GNAT_dom"/>
</dbReference>
<dbReference type="UniPathway" id="UPA00113">
    <property type="reaction ID" value="UER00529"/>
</dbReference>
<evidence type="ECO:0000259" key="7">
    <source>
        <dbReference type="PROSITE" id="PS51186"/>
    </source>
</evidence>
<evidence type="ECO:0000256" key="4">
    <source>
        <dbReference type="ARBA" id="ARBA00023315"/>
    </source>
</evidence>